<sequence>MSWNRRQFLINGIGLTATIGLGGYTYFSRMPEKPTINVNFAGMELGHAIREHAFSQDEPISVPIKMDTIIVGSGVAAISAAWQLKKQGHDRFLLLNGPERSGNSRSGHYESLNYPTGAHYLAEPTIESTHIHEMLKDLGLLKNGQYDEMAIVHAPSERLFRNNKWQSELLPELDKDSERFFAQIQKFQHSYGNDGKRAFVIPIALSSQDEAFTQLDQVTFASWLKAENYQSESLLWYLNYCCLDDYGQGIDHVSAWAGIQYFAARTHAQDSNQLLTWDGGLGTLVEKLRDWIRFEKLANFPEQLADNYRYEMDGSALAIDEQDDHVIVDVLLNQKKYRIKAKNVICAAPLYITQYIVKNFERYGFDAKRDLPNYAPWLIGNFVLNGFPSEDISYPLAWDNVVYQGPTLGYINSTHQHISVAMPEKTVFTSYRVLDHKAPQDIRDWLRYQVTQDELTMLATEDLEKLYGREFVNRIVHADLTVRGHAMASPTAGFLQNQGLLNLRNHRSRLLFAHSDLSGYSIFEEASWWGIQAANGIIKA</sequence>
<dbReference type="SUPFAM" id="SSF51905">
    <property type="entry name" value="FAD/NAD(P)-binding domain"/>
    <property type="match status" value="1"/>
</dbReference>
<gene>
    <name evidence="2" type="ORF">GCM10023338_22880</name>
</gene>
<keyword evidence="1" id="KW-0812">Transmembrane</keyword>
<evidence type="ECO:0000313" key="2">
    <source>
        <dbReference type="EMBL" id="GAA5103866.1"/>
    </source>
</evidence>
<dbReference type="InterPro" id="IPR036188">
    <property type="entry name" value="FAD/NAD-bd_sf"/>
</dbReference>
<keyword evidence="3" id="KW-1185">Reference proteome</keyword>
<organism evidence="2 3">
    <name type="scientific">Wohlfahrtiimonas larvae</name>
    <dbReference type="NCBI Taxonomy" id="1157986"/>
    <lineage>
        <taxon>Bacteria</taxon>
        <taxon>Pseudomonadati</taxon>
        <taxon>Pseudomonadota</taxon>
        <taxon>Gammaproteobacteria</taxon>
        <taxon>Cardiobacteriales</taxon>
        <taxon>Ignatzschineriaceae</taxon>
        <taxon>Wohlfahrtiimonas</taxon>
    </lineage>
</organism>
<name>A0ABP9MZM0_9GAMM</name>
<dbReference type="Pfam" id="PF13450">
    <property type="entry name" value="NAD_binding_8"/>
    <property type="match status" value="1"/>
</dbReference>
<accession>A0ABP9MZM0</accession>
<keyword evidence="1" id="KW-0472">Membrane</keyword>
<dbReference type="RefSeq" id="WP_245831343.1">
    <property type="nucleotide sequence ID" value="NZ_BAABKE010000010.1"/>
</dbReference>
<feature type="transmembrane region" description="Helical" evidence="1">
    <location>
        <begin position="7"/>
        <end position="27"/>
    </location>
</feature>
<dbReference type="Gene3D" id="1.10.405.10">
    <property type="entry name" value="Guanine Nucleotide Dissociation Inhibitor, domain 1"/>
    <property type="match status" value="1"/>
</dbReference>
<dbReference type="EMBL" id="BAABKE010000010">
    <property type="protein sequence ID" value="GAA5103866.1"/>
    <property type="molecule type" value="Genomic_DNA"/>
</dbReference>
<keyword evidence="1" id="KW-1133">Transmembrane helix</keyword>
<evidence type="ECO:0000256" key="1">
    <source>
        <dbReference type="SAM" id="Phobius"/>
    </source>
</evidence>
<reference evidence="3" key="1">
    <citation type="journal article" date="2019" name="Int. J. Syst. Evol. Microbiol.">
        <title>The Global Catalogue of Microorganisms (GCM) 10K type strain sequencing project: providing services to taxonomists for standard genome sequencing and annotation.</title>
        <authorList>
            <consortium name="The Broad Institute Genomics Platform"/>
            <consortium name="The Broad Institute Genome Sequencing Center for Infectious Disease"/>
            <person name="Wu L."/>
            <person name="Ma J."/>
        </authorList>
    </citation>
    <scope>NUCLEOTIDE SEQUENCE [LARGE SCALE GENOMIC DNA]</scope>
    <source>
        <strain evidence="3">JCM 18424</strain>
    </source>
</reference>
<dbReference type="Gene3D" id="3.90.660.10">
    <property type="match status" value="1"/>
</dbReference>
<comment type="caution">
    <text evidence="2">The sequence shown here is derived from an EMBL/GenBank/DDBJ whole genome shotgun (WGS) entry which is preliminary data.</text>
</comment>
<dbReference type="Gene3D" id="3.50.50.60">
    <property type="entry name" value="FAD/NAD(P)-binding domain"/>
    <property type="match status" value="1"/>
</dbReference>
<protein>
    <submittedName>
        <fullName evidence="2">NAD(P)/FAD-dependent oxidoreductase</fullName>
    </submittedName>
</protein>
<evidence type="ECO:0000313" key="3">
    <source>
        <dbReference type="Proteomes" id="UP001500631"/>
    </source>
</evidence>
<dbReference type="Proteomes" id="UP001500631">
    <property type="component" value="Unassembled WGS sequence"/>
</dbReference>
<proteinExistence type="predicted"/>